<organism evidence="2 4">
    <name type="scientific">Populus alba x Populus x berolinensis</name>
    <dbReference type="NCBI Taxonomy" id="444605"/>
    <lineage>
        <taxon>Eukaryota</taxon>
        <taxon>Viridiplantae</taxon>
        <taxon>Streptophyta</taxon>
        <taxon>Embryophyta</taxon>
        <taxon>Tracheophyta</taxon>
        <taxon>Spermatophyta</taxon>
        <taxon>Magnoliopsida</taxon>
        <taxon>eudicotyledons</taxon>
        <taxon>Gunneridae</taxon>
        <taxon>Pentapetalae</taxon>
        <taxon>rosids</taxon>
        <taxon>fabids</taxon>
        <taxon>Malpighiales</taxon>
        <taxon>Salicaceae</taxon>
        <taxon>Saliceae</taxon>
        <taxon>Populus</taxon>
    </lineage>
</organism>
<evidence type="ECO:0000313" key="4">
    <source>
        <dbReference type="Proteomes" id="UP001164929"/>
    </source>
</evidence>
<dbReference type="AlphaFoldDB" id="A0AAD6MNY5"/>
<evidence type="ECO:0000313" key="2">
    <source>
        <dbReference type="EMBL" id="KAJ6989044.1"/>
    </source>
</evidence>
<comment type="caution">
    <text evidence="2">The sequence shown here is derived from an EMBL/GenBank/DDBJ whole genome shotgun (WGS) entry which is preliminary data.</text>
</comment>
<evidence type="ECO:0000313" key="3">
    <source>
        <dbReference type="EMBL" id="KAJ6989163.1"/>
    </source>
</evidence>
<sequence>MNTVPEMAPIPGGNAMSKTFSVDDQNKDRSPPRCSYPTGPTLQTLSRKRKHEQSHQLEACKLTSRQRQQNLERWPRCEMYF</sequence>
<accession>A0AAD6MNY5</accession>
<gene>
    <name evidence="2" type="ORF">NC653_021818</name>
    <name evidence="3" type="ORF">NC653_021908</name>
</gene>
<protein>
    <submittedName>
        <fullName evidence="2">Uncharacterized protein</fullName>
    </submittedName>
</protein>
<dbReference type="EMBL" id="JAQIZT010000008">
    <property type="protein sequence ID" value="KAJ6989163.1"/>
    <property type="molecule type" value="Genomic_DNA"/>
</dbReference>
<dbReference type="EMBL" id="JAQIZT010000008">
    <property type="protein sequence ID" value="KAJ6989044.1"/>
    <property type="molecule type" value="Genomic_DNA"/>
</dbReference>
<reference evidence="2" key="1">
    <citation type="journal article" date="2023" name="Mol. Ecol. Resour.">
        <title>Chromosome-level genome assembly of a triploid poplar Populus alba 'Berolinensis'.</title>
        <authorList>
            <person name="Chen S."/>
            <person name="Yu Y."/>
            <person name="Wang X."/>
            <person name="Wang S."/>
            <person name="Zhang T."/>
            <person name="Zhou Y."/>
            <person name="He R."/>
            <person name="Meng N."/>
            <person name="Wang Y."/>
            <person name="Liu W."/>
            <person name="Liu Z."/>
            <person name="Liu J."/>
            <person name="Guo Q."/>
            <person name="Huang H."/>
            <person name="Sederoff R.R."/>
            <person name="Wang G."/>
            <person name="Qu G."/>
            <person name="Chen S."/>
        </authorList>
    </citation>
    <scope>NUCLEOTIDE SEQUENCE</scope>
    <source>
        <strain evidence="2">SC-2020</strain>
    </source>
</reference>
<feature type="region of interest" description="Disordered" evidence="1">
    <location>
        <begin position="1"/>
        <end position="56"/>
    </location>
</feature>
<name>A0AAD6MNY5_9ROSI</name>
<evidence type="ECO:0000256" key="1">
    <source>
        <dbReference type="SAM" id="MobiDB-lite"/>
    </source>
</evidence>
<proteinExistence type="predicted"/>
<dbReference type="Proteomes" id="UP001164929">
    <property type="component" value="Chromosome 8"/>
</dbReference>
<keyword evidence="4" id="KW-1185">Reference proteome</keyword>